<dbReference type="InterPro" id="IPR023214">
    <property type="entry name" value="HAD_sf"/>
</dbReference>
<keyword evidence="1" id="KW-0378">Hydrolase</keyword>
<evidence type="ECO:0000313" key="1">
    <source>
        <dbReference type="EMBL" id="QQM29432.1"/>
    </source>
</evidence>
<evidence type="ECO:0000313" key="2">
    <source>
        <dbReference type="Proteomes" id="UP000596083"/>
    </source>
</evidence>
<name>A0A7T7KK90_9HYPH</name>
<proteinExistence type="predicted"/>
<dbReference type="Pfam" id="PF13242">
    <property type="entry name" value="Hydrolase_like"/>
    <property type="match status" value="1"/>
</dbReference>
<dbReference type="Proteomes" id="UP000596083">
    <property type="component" value="Chromosome"/>
</dbReference>
<dbReference type="NCBIfam" id="TIGR01460">
    <property type="entry name" value="HAD-SF-IIA"/>
    <property type="match status" value="1"/>
</dbReference>
<sequence>MPRSIPALSTLYADYDIVLCDVWGVLHNGVAAFPAARQALKDARAAGKTVILLTNSPRLSPAVVKQLAVLEVYDESYDAIVTSGDVTKTLVAKGPRKLFHLGPKRDTGLIDGTGAELVGEAEAEGILCTGFFDDETETPEDYRDMLVGFQKRGAPLICANPDLVVTRGDRLIPCAGALAALYEELGGETRIAGKPHTPIYAAAMATARTLVGDVDKARVLAIGDGMPTDVKGALDYRLDLLFIAEGIHAGDYTVDGKVDETSLDRFLTERNAEPKYWMPDLA</sequence>
<dbReference type="NCBIfam" id="TIGR01459">
    <property type="entry name" value="HAD-SF-IIA-hyp4"/>
    <property type="match status" value="1"/>
</dbReference>
<dbReference type="InterPro" id="IPR006356">
    <property type="entry name" value="HAD-SF_hydro_IIA_hyp3"/>
</dbReference>
<gene>
    <name evidence="1" type="ORF">JET14_14040</name>
</gene>
<dbReference type="InterPro" id="IPR036412">
    <property type="entry name" value="HAD-like_sf"/>
</dbReference>
<protein>
    <submittedName>
        <fullName evidence="1">TIGR01459 family HAD-type hydrolase</fullName>
    </submittedName>
</protein>
<dbReference type="GO" id="GO:0016791">
    <property type="term" value="F:phosphatase activity"/>
    <property type="evidence" value="ECO:0007669"/>
    <property type="project" value="TreeGrafter"/>
</dbReference>
<dbReference type="CDD" id="cd07525">
    <property type="entry name" value="HAD_like"/>
    <property type="match status" value="1"/>
</dbReference>
<dbReference type="SUPFAM" id="SSF56784">
    <property type="entry name" value="HAD-like"/>
    <property type="match status" value="1"/>
</dbReference>
<dbReference type="GO" id="GO:0005737">
    <property type="term" value="C:cytoplasm"/>
    <property type="evidence" value="ECO:0007669"/>
    <property type="project" value="TreeGrafter"/>
</dbReference>
<dbReference type="PANTHER" id="PTHR19288">
    <property type="entry name" value="4-NITROPHENYLPHOSPHATASE-RELATED"/>
    <property type="match status" value="1"/>
</dbReference>
<reference evidence="1 2" key="1">
    <citation type="submission" date="2020-12" db="EMBL/GenBank/DDBJ databases">
        <authorList>
            <person name="Zheng R.K."/>
            <person name="Sun C.M."/>
        </authorList>
    </citation>
    <scope>NUCLEOTIDE SEQUENCE [LARGE SCALE GENOMIC DNA]</scope>
    <source>
        <strain evidence="1 2">ZRK001</strain>
    </source>
</reference>
<dbReference type="Gene3D" id="3.40.50.1000">
    <property type="entry name" value="HAD superfamily/HAD-like"/>
    <property type="match status" value="2"/>
</dbReference>
<dbReference type="PANTHER" id="PTHR19288:SF90">
    <property type="entry name" value="OS08G0542600 PROTEIN"/>
    <property type="match status" value="1"/>
</dbReference>
<accession>A0A7T7KK90</accession>
<dbReference type="EMBL" id="CP066786">
    <property type="protein sequence ID" value="QQM29432.1"/>
    <property type="molecule type" value="Genomic_DNA"/>
</dbReference>
<organism evidence="1 2">
    <name type="scientific">Martelella lutilitoris</name>
    <dbReference type="NCBI Taxonomy" id="2583532"/>
    <lineage>
        <taxon>Bacteria</taxon>
        <taxon>Pseudomonadati</taxon>
        <taxon>Pseudomonadota</taxon>
        <taxon>Alphaproteobacteria</taxon>
        <taxon>Hyphomicrobiales</taxon>
        <taxon>Aurantimonadaceae</taxon>
        <taxon>Martelella</taxon>
    </lineage>
</organism>
<dbReference type="KEGG" id="mlut:JET14_14040"/>
<dbReference type="RefSeq" id="WP_200334320.1">
    <property type="nucleotide sequence ID" value="NZ_CP066786.1"/>
</dbReference>
<dbReference type="InterPro" id="IPR006357">
    <property type="entry name" value="HAD-SF_hydro_IIA"/>
</dbReference>
<dbReference type="Pfam" id="PF13344">
    <property type="entry name" value="Hydrolase_6"/>
    <property type="match status" value="1"/>
</dbReference>
<dbReference type="AlphaFoldDB" id="A0A7T7KK90"/>